<proteinExistence type="predicted"/>
<sequence>MHSDLHSAGYFLNPQIQFGVEHSENVLAETLDSTRSMIERLEPSIDMQIRIVNRLLIVRSKQKTFGTPQAHFILNFLFIQLSGG</sequence>
<protein>
    <submittedName>
        <fullName evidence="1">Uncharacterized protein</fullName>
    </submittedName>
</protein>
<name>A0A9W7JD24_HIBTR</name>
<reference evidence="1" key="1">
    <citation type="submission" date="2023-05" db="EMBL/GenBank/DDBJ databases">
        <title>Genome and transcriptome analyses reveal genes involved in the formation of fine ridges on petal epidermal cells in Hibiscus trionum.</title>
        <authorList>
            <person name="Koshimizu S."/>
            <person name="Masuda S."/>
            <person name="Ishii T."/>
            <person name="Shirasu K."/>
            <person name="Hoshino A."/>
            <person name="Arita M."/>
        </authorList>
    </citation>
    <scope>NUCLEOTIDE SEQUENCE</scope>
    <source>
        <strain evidence="1">Hamamatsu line</strain>
    </source>
</reference>
<dbReference type="AlphaFoldDB" id="A0A9W7JD24"/>
<dbReference type="EMBL" id="BSYR01000063">
    <property type="protein sequence ID" value="GMJ12290.1"/>
    <property type="molecule type" value="Genomic_DNA"/>
</dbReference>
<gene>
    <name evidence="1" type="ORF">HRI_004898200</name>
</gene>
<evidence type="ECO:0000313" key="2">
    <source>
        <dbReference type="Proteomes" id="UP001165190"/>
    </source>
</evidence>
<keyword evidence="2" id="KW-1185">Reference proteome</keyword>
<organism evidence="1 2">
    <name type="scientific">Hibiscus trionum</name>
    <name type="common">Flower of an hour</name>
    <dbReference type="NCBI Taxonomy" id="183268"/>
    <lineage>
        <taxon>Eukaryota</taxon>
        <taxon>Viridiplantae</taxon>
        <taxon>Streptophyta</taxon>
        <taxon>Embryophyta</taxon>
        <taxon>Tracheophyta</taxon>
        <taxon>Spermatophyta</taxon>
        <taxon>Magnoliopsida</taxon>
        <taxon>eudicotyledons</taxon>
        <taxon>Gunneridae</taxon>
        <taxon>Pentapetalae</taxon>
        <taxon>rosids</taxon>
        <taxon>malvids</taxon>
        <taxon>Malvales</taxon>
        <taxon>Malvaceae</taxon>
        <taxon>Malvoideae</taxon>
        <taxon>Hibiscus</taxon>
    </lineage>
</organism>
<evidence type="ECO:0000313" key="1">
    <source>
        <dbReference type="EMBL" id="GMJ12290.1"/>
    </source>
</evidence>
<dbReference type="Proteomes" id="UP001165190">
    <property type="component" value="Unassembled WGS sequence"/>
</dbReference>
<accession>A0A9W7JD24</accession>
<comment type="caution">
    <text evidence="1">The sequence shown here is derived from an EMBL/GenBank/DDBJ whole genome shotgun (WGS) entry which is preliminary data.</text>
</comment>